<sequence length="108" mass="12340">MNFTEEIQDIDITISEEGGETVLDNSYEIDERKPNGEATAIREDGFTEAVNGDTFNIVIELSSGESEERGFQMVCNERDMTADLFVAEIRENRERDHKYFEFDQSVCG</sequence>
<gene>
    <name evidence="2" type="ORF">CP557_07680</name>
</gene>
<dbReference type="Proteomes" id="UP000219689">
    <property type="component" value="Unassembled WGS sequence"/>
</dbReference>
<dbReference type="EMBL" id="NXNI01000001">
    <property type="protein sequence ID" value="PCR92655.1"/>
    <property type="molecule type" value="Genomic_DNA"/>
</dbReference>
<keyword evidence="3" id="KW-1185">Reference proteome</keyword>
<dbReference type="OrthoDB" id="200617at2157"/>
<accession>A0A2A5R0N3</accession>
<feature type="compositionally biased region" description="Basic and acidic residues" evidence="1">
    <location>
        <begin position="29"/>
        <end position="45"/>
    </location>
</feature>
<proteinExistence type="predicted"/>
<evidence type="ECO:0000256" key="1">
    <source>
        <dbReference type="SAM" id="MobiDB-lite"/>
    </source>
</evidence>
<evidence type="ECO:0000313" key="2">
    <source>
        <dbReference type="EMBL" id="PCR92655.1"/>
    </source>
</evidence>
<reference evidence="2 3" key="1">
    <citation type="submission" date="2017-09" db="EMBL/GenBank/DDBJ databases">
        <title>Genome sequences of Natrinema ejinorence JCM 13890T.</title>
        <authorList>
            <person name="Roh S.W."/>
            <person name="Kim Y.B."/>
            <person name="Kim J.Y."/>
        </authorList>
    </citation>
    <scope>NUCLEOTIDE SEQUENCE [LARGE SCALE GENOMIC DNA]</scope>
    <source>
        <strain evidence="2 3">JCM 13890</strain>
    </source>
</reference>
<dbReference type="AlphaFoldDB" id="A0A2A5R0N3"/>
<feature type="region of interest" description="Disordered" evidence="1">
    <location>
        <begin position="1"/>
        <end position="46"/>
    </location>
</feature>
<evidence type="ECO:0000313" key="3">
    <source>
        <dbReference type="Proteomes" id="UP000219689"/>
    </source>
</evidence>
<name>A0A2A5R0N3_9EURY</name>
<comment type="caution">
    <text evidence="2">The sequence shown here is derived from an EMBL/GenBank/DDBJ whole genome shotgun (WGS) entry which is preliminary data.</text>
</comment>
<organism evidence="2 3">
    <name type="scientific">Natrinema ejinorense</name>
    <dbReference type="NCBI Taxonomy" id="373386"/>
    <lineage>
        <taxon>Archaea</taxon>
        <taxon>Methanobacteriati</taxon>
        <taxon>Methanobacteriota</taxon>
        <taxon>Stenosarchaea group</taxon>
        <taxon>Halobacteria</taxon>
        <taxon>Halobacteriales</taxon>
        <taxon>Natrialbaceae</taxon>
        <taxon>Natrinema</taxon>
    </lineage>
</organism>
<protein>
    <submittedName>
        <fullName evidence="2">Uncharacterized protein</fullName>
    </submittedName>
</protein>